<organism evidence="2 3">
    <name type="scientific">Talaromyces proteolyticus</name>
    <dbReference type="NCBI Taxonomy" id="1131652"/>
    <lineage>
        <taxon>Eukaryota</taxon>
        <taxon>Fungi</taxon>
        <taxon>Dikarya</taxon>
        <taxon>Ascomycota</taxon>
        <taxon>Pezizomycotina</taxon>
        <taxon>Eurotiomycetes</taxon>
        <taxon>Eurotiomycetidae</taxon>
        <taxon>Eurotiales</taxon>
        <taxon>Trichocomaceae</taxon>
        <taxon>Talaromyces</taxon>
        <taxon>Talaromyces sect. Bacilispori</taxon>
    </lineage>
</organism>
<gene>
    <name evidence="2" type="ORF">BGW36DRAFT_40938</name>
</gene>
<name>A0AAD4KNK0_9EURO</name>
<accession>A0AAD4KNK0</accession>
<evidence type="ECO:0000313" key="2">
    <source>
        <dbReference type="EMBL" id="KAH8692045.1"/>
    </source>
</evidence>
<evidence type="ECO:0000313" key="3">
    <source>
        <dbReference type="Proteomes" id="UP001201262"/>
    </source>
</evidence>
<dbReference type="RefSeq" id="XP_046068042.1">
    <property type="nucleotide sequence ID" value="XM_046219105.1"/>
</dbReference>
<keyword evidence="1" id="KW-0732">Signal</keyword>
<sequence length="81" mass="9435">MTCRSRHELLMLMLMVNQTAARPCLARASLIQPEQPVFSAHDNDRPLPWSLRDLLDPCRFYCVTPSRLFDVSLQGTFAWWL</sequence>
<dbReference type="Proteomes" id="UP001201262">
    <property type="component" value="Unassembled WGS sequence"/>
</dbReference>
<evidence type="ECO:0008006" key="4">
    <source>
        <dbReference type="Google" id="ProtNLM"/>
    </source>
</evidence>
<reference evidence="2" key="1">
    <citation type="submission" date="2021-12" db="EMBL/GenBank/DDBJ databases">
        <title>Convergent genome expansion in fungi linked to evolution of root-endophyte symbiosis.</title>
        <authorList>
            <consortium name="DOE Joint Genome Institute"/>
            <person name="Ke Y.-H."/>
            <person name="Bonito G."/>
            <person name="Liao H.-L."/>
            <person name="Looney B."/>
            <person name="Rojas-Flechas A."/>
            <person name="Nash J."/>
            <person name="Hameed K."/>
            <person name="Schadt C."/>
            <person name="Martin F."/>
            <person name="Crous P.W."/>
            <person name="Miettinen O."/>
            <person name="Magnuson J.K."/>
            <person name="Labbe J."/>
            <person name="Jacobson D."/>
            <person name="Doktycz M.J."/>
            <person name="Veneault-Fourrey C."/>
            <person name="Kuo A."/>
            <person name="Mondo S."/>
            <person name="Calhoun S."/>
            <person name="Riley R."/>
            <person name="Ohm R."/>
            <person name="LaButti K."/>
            <person name="Andreopoulos B."/>
            <person name="Pangilinan J."/>
            <person name="Nolan M."/>
            <person name="Tritt A."/>
            <person name="Clum A."/>
            <person name="Lipzen A."/>
            <person name="Daum C."/>
            <person name="Barry K."/>
            <person name="Grigoriev I.V."/>
            <person name="Vilgalys R."/>
        </authorList>
    </citation>
    <scope>NUCLEOTIDE SEQUENCE</scope>
    <source>
        <strain evidence="2">PMI_201</strain>
    </source>
</reference>
<feature type="signal peptide" evidence="1">
    <location>
        <begin position="1"/>
        <end position="21"/>
    </location>
</feature>
<evidence type="ECO:0000256" key="1">
    <source>
        <dbReference type="SAM" id="SignalP"/>
    </source>
</evidence>
<dbReference type="EMBL" id="JAJTJA010000011">
    <property type="protein sequence ID" value="KAH8692045.1"/>
    <property type="molecule type" value="Genomic_DNA"/>
</dbReference>
<keyword evidence="3" id="KW-1185">Reference proteome</keyword>
<proteinExistence type="predicted"/>
<dbReference type="AlphaFoldDB" id="A0AAD4KNK0"/>
<dbReference type="GeneID" id="70249392"/>
<feature type="chain" id="PRO_5042173350" description="Secreted protein" evidence="1">
    <location>
        <begin position="22"/>
        <end position="81"/>
    </location>
</feature>
<comment type="caution">
    <text evidence="2">The sequence shown here is derived from an EMBL/GenBank/DDBJ whole genome shotgun (WGS) entry which is preliminary data.</text>
</comment>
<protein>
    <recommendedName>
        <fullName evidence="4">Secreted protein</fullName>
    </recommendedName>
</protein>